<evidence type="ECO:0000256" key="1">
    <source>
        <dbReference type="SAM" id="Phobius"/>
    </source>
</evidence>
<sequence>MGQNLSSTKINDTALDVVAAPDALNDLHLGIFFGGSFYAIGMIWFTIALIDRWRGPNGDRKTGFASAERGGEFDEKHELMRGA</sequence>
<gene>
    <name evidence="2" type="ORF">BP6252_05669</name>
</gene>
<dbReference type="Proteomes" id="UP000256645">
    <property type="component" value="Unassembled WGS sequence"/>
</dbReference>
<proteinExistence type="predicted"/>
<organism evidence="2 3">
    <name type="scientific">Coleophoma cylindrospora</name>
    <dbReference type="NCBI Taxonomy" id="1849047"/>
    <lineage>
        <taxon>Eukaryota</taxon>
        <taxon>Fungi</taxon>
        <taxon>Dikarya</taxon>
        <taxon>Ascomycota</taxon>
        <taxon>Pezizomycotina</taxon>
        <taxon>Leotiomycetes</taxon>
        <taxon>Helotiales</taxon>
        <taxon>Dermateaceae</taxon>
        <taxon>Coleophoma</taxon>
    </lineage>
</organism>
<reference evidence="2 3" key="1">
    <citation type="journal article" date="2018" name="IMA Fungus">
        <title>IMA Genome-F 9: Draft genome sequence of Annulohypoxylon stygium, Aspergillus mulundensis, Berkeleyomyces basicola (syn. Thielaviopsis basicola), Ceratocystis smalleyi, two Cercospora beticola strains, Coleophoma cylindrospora, Fusarium fracticaudum, Phialophora cf. hyalina, and Morchella septimelata.</title>
        <authorList>
            <person name="Wingfield B.D."/>
            <person name="Bills G.F."/>
            <person name="Dong Y."/>
            <person name="Huang W."/>
            <person name="Nel W.J."/>
            <person name="Swalarsk-Parry B.S."/>
            <person name="Vaghefi N."/>
            <person name="Wilken P.M."/>
            <person name="An Z."/>
            <person name="de Beer Z.W."/>
            <person name="De Vos L."/>
            <person name="Chen L."/>
            <person name="Duong T.A."/>
            <person name="Gao Y."/>
            <person name="Hammerbacher A."/>
            <person name="Kikkert J.R."/>
            <person name="Li Y."/>
            <person name="Li H."/>
            <person name="Li K."/>
            <person name="Li Q."/>
            <person name="Liu X."/>
            <person name="Ma X."/>
            <person name="Naidoo K."/>
            <person name="Pethybridge S.J."/>
            <person name="Sun J."/>
            <person name="Steenkamp E.T."/>
            <person name="van der Nest M.A."/>
            <person name="van Wyk S."/>
            <person name="Wingfield M.J."/>
            <person name="Xiong C."/>
            <person name="Yue Q."/>
            <person name="Zhang X."/>
        </authorList>
    </citation>
    <scope>NUCLEOTIDE SEQUENCE [LARGE SCALE GENOMIC DNA]</scope>
    <source>
        <strain evidence="2 3">BP6252</strain>
    </source>
</reference>
<dbReference type="EMBL" id="PDLM01000005">
    <property type="protein sequence ID" value="RDW77616.1"/>
    <property type="molecule type" value="Genomic_DNA"/>
</dbReference>
<keyword evidence="1" id="KW-0472">Membrane</keyword>
<feature type="transmembrane region" description="Helical" evidence="1">
    <location>
        <begin position="27"/>
        <end position="50"/>
    </location>
</feature>
<evidence type="ECO:0000313" key="2">
    <source>
        <dbReference type="EMBL" id="RDW77616.1"/>
    </source>
</evidence>
<accession>A0A3D8RUG3</accession>
<keyword evidence="1" id="KW-1133">Transmembrane helix</keyword>
<keyword evidence="1" id="KW-0812">Transmembrane</keyword>
<name>A0A3D8RUG3_9HELO</name>
<evidence type="ECO:0000313" key="3">
    <source>
        <dbReference type="Proteomes" id="UP000256645"/>
    </source>
</evidence>
<comment type="caution">
    <text evidence="2">The sequence shown here is derived from an EMBL/GenBank/DDBJ whole genome shotgun (WGS) entry which is preliminary data.</text>
</comment>
<dbReference type="OrthoDB" id="4987761at2759"/>
<protein>
    <submittedName>
        <fullName evidence="2">Uncharacterized protein</fullName>
    </submittedName>
</protein>
<dbReference type="AlphaFoldDB" id="A0A3D8RUG3"/>
<keyword evidence="3" id="KW-1185">Reference proteome</keyword>